<reference evidence="2" key="1">
    <citation type="submission" date="2020-05" db="EMBL/GenBank/DDBJ databases">
        <authorList>
            <person name="Chiriac C."/>
            <person name="Salcher M."/>
            <person name="Ghai R."/>
            <person name="Kavagutti S V."/>
        </authorList>
    </citation>
    <scope>NUCLEOTIDE SEQUENCE</scope>
</reference>
<name>A0A6J7FRP5_9ZZZZ</name>
<evidence type="ECO:0000313" key="2">
    <source>
        <dbReference type="EMBL" id="CAB4896628.1"/>
    </source>
</evidence>
<keyword evidence="1" id="KW-0472">Membrane</keyword>
<organism evidence="2">
    <name type="scientific">freshwater metagenome</name>
    <dbReference type="NCBI Taxonomy" id="449393"/>
    <lineage>
        <taxon>unclassified sequences</taxon>
        <taxon>metagenomes</taxon>
        <taxon>ecological metagenomes</taxon>
    </lineage>
</organism>
<dbReference type="AlphaFoldDB" id="A0A6J7FRP5"/>
<sequence>MSTTDSLTNGLSLLLAADIPRPNGIQPPGTEGLTTVLSWVAWGVTFLCVVGVFLVAGKMAFSHRRGEGSEAVGQLGWVMGACILGASATSLVNVLI</sequence>
<protein>
    <submittedName>
        <fullName evidence="2">Unannotated protein</fullName>
    </submittedName>
</protein>
<keyword evidence="1" id="KW-0812">Transmembrane</keyword>
<feature type="transmembrane region" description="Helical" evidence="1">
    <location>
        <begin position="36"/>
        <end position="55"/>
    </location>
</feature>
<evidence type="ECO:0000256" key="1">
    <source>
        <dbReference type="SAM" id="Phobius"/>
    </source>
</evidence>
<accession>A0A6J7FRP5</accession>
<dbReference type="EMBL" id="CAFBMQ010000001">
    <property type="protein sequence ID" value="CAB4896628.1"/>
    <property type="molecule type" value="Genomic_DNA"/>
</dbReference>
<keyword evidence="1" id="KW-1133">Transmembrane helix</keyword>
<feature type="transmembrane region" description="Helical" evidence="1">
    <location>
        <begin position="75"/>
        <end position="95"/>
    </location>
</feature>
<gene>
    <name evidence="2" type="ORF">UFOPK3609_00054</name>
</gene>
<proteinExistence type="predicted"/>